<protein>
    <submittedName>
        <fullName evidence="2">Uncharacterized protein</fullName>
    </submittedName>
</protein>
<feature type="region of interest" description="Disordered" evidence="1">
    <location>
        <begin position="109"/>
        <end position="144"/>
    </location>
</feature>
<dbReference type="EnsemblPlants" id="TuG1812G0400001671.01.T10">
    <property type="protein sequence ID" value="TuG1812G0400001671.01.T10"/>
    <property type="gene ID" value="TuG1812G0400001671.01"/>
</dbReference>
<name>A0A8R7Q4P5_TRIUA</name>
<feature type="region of interest" description="Disordered" evidence="1">
    <location>
        <begin position="1"/>
        <end position="47"/>
    </location>
</feature>
<reference evidence="2" key="3">
    <citation type="submission" date="2022-06" db="UniProtKB">
        <authorList>
            <consortium name="EnsemblPlants"/>
        </authorList>
    </citation>
    <scope>IDENTIFICATION</scope>
</reference>
<evidence type="ECO:0000256" key="1">
    <source>
        <dbReference type="SAM" id="MobiDB-lite"/>
    </source>
</evidence>
<dbReference type="EnsemblPlants" id="TuG1812G0400001671.01.T01">
    <property type="protein sequence ID" value="TuG1812G0400001671.01.T01"/>
    <property type="gene ID" value="TuG1812G0400001671.01"/>
</dbReference>
<reference evidence="2" key="2">
    <citation type="submission" date="2018-03" db="EMBL/GenBank/DDBJ databases">
        <title>The Triticum urartu genome reveals the dynamic nature of wheat genome evolution.</title>
        <authorList>
            <person name="Ling H."/>
            <person name="Ma B."/>
            <person name="Shi X."/>
            <person name="Liu H."/>
            <person name="Dong L."/>
            <person name="Sun H."/>
            <person name="Cao Y."/>
            <person name="Gao Q."/>
            <person name="Zheng S."/>
            <person name="Li Y."/>
            <person name="Yu Y."/>
            <person name="Du H."/>
            <person name="Qi M."/>
            <person name="Li Y."/>
            <person name="Yu H."/>
            <person name="Cui Y."/>
            <person name="Wang N."/>
            <person name="Chen C."/>
            <person name="Wu H."/>
            <person name="Zhao Y."/>
            <person name="Zhang J."/>
            <person name="Li Y."/>
            <person name="Zhou W."/>
            <person name="Zhang B."/>
            <person name="Hu W."/>
            <person name="Eijk M."/>
            <person name="Tang J."/>
            <person name="Witsenboer H."/>
            <person name="Zhao S."/>
            <person name="Li Z."/>
            <person name="Zhang A."/>
            <person name="Wang D."/>
            <person name="Liang C."/>
        </authorList>
    </citation>
    <scope>NUCLEOTIDE SEQUENCE [LARGE SCALE GENOMIC DNA]</scope>
    <source>
        <strain evidence="2">cv. G1812</strain>
    </source>
</reference>
<organism evidence="2 3">
    <name type="scientific">Triticum urartu</name>
    <name type="common">Red wild einkorn</name>
    <name type="synonym">Crithodium urartu</name>
    <dbReference type="NCBI Taxonomy" id="4572"/>
    <lineage>
        <taxon>Eukaryota</taxon>
        <taxon>Viridiplantae</taxon>
        <taxon>Streptophyta</taxon>
        <taxon>Embryophyta</taxon>
        <taxon>Tracheophyta</taxon>
        <taxon>Spermatophyta</taxon>
        <taxon>Magnoliopsida</taxon>
        <taxon>Liliopsida</taxon>
        <taxon>Poales</taxon>
        <taxon>Poaceae</taxon>
        <taxon>BOP clade</taxon>
        <taxon>Pooideae</taxon>
        <taxon>Triticodae</taxon>
        <taxon>Triticeae</taxon>
        <taxon>Triticinae</taxon>
        <taxon>Triticum</taxon>
    </lineage>
</organism>
<dbReference type="EnsemblPlants" id="TuG1812G0400001671.01.T04">
    <property type="protein sequence ID" value="TuG1812G0400001671.01.T04"/>
    <property type="gene ID" value="TuG1812G0400001671.01"/>
</dbReference>
<feature type="compositionally biased region" description="Basic residues" evidence="1">
    <location>
        <begin position="111"/>
        <end position="122"/>
    </location>
</feature>
<dbReference type="Gramene" id="TuG1812G0400001671.01.T01">
    <property type="protein sequence ID" value="TuG1812G0400001671.01.T01"/>
    <property type="gene ID" value="TuG1812G0400001671.01"/>
</dbReference>
<accession>A0A8R7Q4P5</accession>
<feature type="compositionally biased region" description="Basic residues" evidence="1">
    <location>
        <begin position="28"/>
        <end position="40"/>
    </location>
</feature>
<dbReference type="AlphaFoldDB" id="A0A8R7Q4P5"/>
<dbReference type="Gramene" id="TuG1812G0400001671.01.T04">
    <property type="protein sequence ID" value="TuG1812G0400001671.01.T04"/>
    <property type="gene ID" value="TuG1812G0400001671.01"/>
</dbReference>
<dbReference type="Proteomes" id="UP000015106">
    <property type="component" value="Chromosome 4"/>
</dbReference>
<feature type="compositionally biased region" description="Low complexity" evidence="1">
    <location>
        <begin position="10"/>
        <end position="27"/>
    </location>
</feature>
<dbReference type="Gramene" id="TuG1812G0400001671.01.T10">
    <property type="protein sequence ID" value="TuG1812G0400001671.01.T10"/>
    <property type="gene ID" value="TuG1812G0400001671.01"/>
</dbReference>
<dbReference type="EnsemblPlants" id="TuG1812G0400001671.01.T03">
    <property type="protein sequence ID" value="TuG1812G0400001671.01.T03"/>
    <property type="gene ID" value="TuG1812G0400001671.01"/>
</dbReference>
<reference evidence="3" key="1">
    <citation type="journal article" date="2013" name="Nature">
        <title>Draft genome of the wheat A-genome progenitor Triticum urartu.</title>
        <authorList>
            <person name="Ling H.Q."/>
            <person name="Zhao S."/>
            <person name="Liu D."/>
            <person name="Wang J."/>
            <person name="Sun H."/>
            <person name="Zhang C."/>
            <person name="Fan H."/>
            <person name="Li D."/>
            <person name="Dong L."/>
            <person name="Tao Y."/>
            <person name="Gao C."/>
            <person name="Wu H."/>
            <person name="Li Y."/>
            <person name="Cui Y."/>
            <person name="Guo X."/>
            <person name="Zheng S."/>
            <person name="Wang B."/>
            <person name="Yu K."/>
            <person name="Liang Q."/>
            <person name="Yang W."/>
            <person name="Lou X."/>
            <person name="Chen J."/>
            <person name="Feng M."/>
            <person name="Jian J."/>
            <person name="Zhang X."/>
            <person name="Luo G."/>
            <person name="Jiang Y."/>
            <person name="Liu J."/>
            <person name="Wang Z."/>
            <person name="Sha Y."/>
            <person name="Zhang B."/>
            <person name="Wu H."/>
            <person name="Tang D."/>
            <person name="Shen Q."/>
            <person name="Xue P."/>
            <person name="Zou S."/>
            <person name="Wang X."/>
            <person name="Liu X."/>
            <person name="Wang F."/>
            <person name="Yang Y."/>
            <person name="An X."/>
            <person name="Dong Z."/>
            <person name="Zhang K."/>
            <person name="Zhang X."/>
            <person name="Luo M.C."/>
            <person name="Dvorak J."/>
            <person name="Tong Y."/>
            <person name="Wang J."/>
            <person name="Yang H."/>
            <person name="Li Z."/>
            <person name="Wang D."/>
            <person name="Zhang A."/>
            <person name="Wang J."/>
        </authorList>
    </citation>
    <scope>NUCLEOTIDE SEQUENCE</scope>
    <source>
        <strain evidence="3">cv. G1812</strain>
    </source>
</reference>
<proteinExistence type="predicted"/>
<evidence type="ECO:0000313" key="2">
    <source>
        <dbReference type="EnsemblPlants" id="TuG1812G0400001671.01.T01"/>
    </source>
</evidence>
<dbReference type="Gramene" id="TuG1812G0400001671.01.T03">
    <property type="protein sequence ID" value="TuG1812G0400001671.01.T03"/>
    <property type="gene ID" value="TuG1812G0400001671.01"/>
</dbReference>
<keyword evidence="3" id="KW-1185">Reference proteome</keyword>
<sequence>MVQPWPPAAAPLTTTSCSTLSSPPRATAGRRRRTRGRHGSVRINASNPASAYGNTDVDALAATAVLYAPTLLAESVRPGDLAGQRREEGGKLSRRRARRPRYFKCKAEKHTHTHTHTLRHEHKLSSPMVTAPPPPCAAARSGGRDGKAALWRRSSLTRPNPRSTSSTSYFLPNAGHCPLSSLISGMENPLLRLSASPQPLTGAAGHIKHLPSMPLQLPASTSIAFSRSSGHLHGCTPTVRSIDPTDTRYFSIFLFLWCSIQH</sequence>
<evidence type="ECO:0000313" key="3">
    <source>
        <dbReference type="Proteomes" id="UP000015106"/>
    </source>
</evidence>